<evidence type="ECO:0000256" key="2">
    <source>
        <dbReference type="ARBA" id="ARBA00007526"/>
    </source>
</evidence>
<dbReference type="AlphaFoldDB" id="A0A915MID1"/>
<keyword evidence="4 6" id="KW-0804">Transcription</keyword>
<name>A0A915MID1_MELJA</name>
<evidence type="ECO:0000256" key="4">
    <source>
        <dbReference type="ARBA" id="ARBA00023163"/>
    </source>
</evidence>
<reference evidence="9" key="1">
    <citation type="submission" date="2022-11" db="UniProtKB">
        <authorList>
            <consortium name="WormBaseParasite"/>
        </authorList>
    </citation>
    <scope>IDENTIFICATION</scope>
</reference>
<dbReference type="InterPro" id="IPR007018">
    <property type="entry name" value="Mediator_Med6"/>
</dbReference>
<evidence type="ECO:0000256" key="7">
    <source>
        <dbReference type="SAM" id="MobiDB-lite"/>
    </source>
</evidence>
<comment type="subcellular location">
    <subcellularLocation>
        <location evidence="1 6">Nucleus</location>
    </subcellularLocation>
</comment>
<accession>A0A915MID1</accession>
<keyword evidence="5 6" id="KW-0539">Nucleus</keyword>
<evidence type="ECO:0000256" key="5">
    <source>
        <dbReference type="ARBA" id="ARBA00023242"/>
    </source>
</evidence>
<dbReference type="PANTHER" id="PTHR13104">
    <property type="entry name" value="MED-6-RELATED"/>
    <property type="match status" value="1"/>
</dbReference>
<feature type="region of interest" description="Disordered" evidence="7">
    <location>
        <begin position="97"/>
        <end position="117"/>
    </location>
</feature>
<keyword evidence="3 6" id="KW-0805">Transcription regulation</keyword>
<comment type="similarity">
    <text evidence="2 6">Belongs to the Mediator complex subunit 6 family.</text>
</comment>
<evidence type="ECO:0000256" key="6">
    <source>
        <dbReference type="RuleBase" id="RU364143"/>
    </source>
</evidence>
<feature type="compositionally biased region" description="Polar residues" evidence="7">
    <location>
        <begin position="101"/>
        <end position="117"/>
    </location>
</feature>
<sequence>MEGIQYVLVQPPSSPPLFVVRKQRRMSADKITPLCHYYVLDGTVYQAPDLYTFLHSKLIDKDEEDSLTVRATPYQQLRTDMLLQELTTQFKFDQLKIEMPQPTTDQSNSQYQAPSSPALTTDFQGLIFEGLNQSNEATMYVEQEHE</sequence>
<protein>
    <recommendedName>
        <fullName evidence="6">Mediator of RNA polymerase II transcription subunit 6</fullName>
    </recommendedName>
    <alternativeName>
        <fullName evidence="6">Mediator complex subunit 6</fullName>
    </alternativeName>
</protein>
<dbReference type="InterPro" id="IPR038566">
    <property type="entry name" value="Mediator_Med6_sf"/>
</dbReference>
<comment type="function">
    <text evidence="6">Component of the Mediator complex, a coactivator involved in the regulated transcription of nearly all RNA polymerase II-dependent genes. Mediator functions as a bridge to convey information from gene-specific regulatory proteins to the basal RNA polymerase II transcription machinery. Mediator is recruited to promoters by direct interactions with regulatory proteins and serves as a scaffold for the assembly of a functional preinitiation complex with RNA polymerase II and the general transcription factors.</text>
</comment>
<evidence type="ECO:0000256" key="1">
    <source>
        <dbReference type="ARBA" id="ARBA00004123"/>
    </source>
</evidence>
<organism evidence="8 9">
    <name type="scientific">Meloidogyne javanica</name>
    <name type="common">Root-knot nematode worm</name>
    <dbReference type="NCBI Taxonomy" id="6303"/>
    <lineage>
        <taxon>Eukaryota</taxon>
        <taxon>Metazoa</taxon>
        <taxon>Ecdysozoa</taxon>
        <taxon>Nematoda</taxon>
        <taxon>Chromadorea</taxon>
        <taxon>Rhabditida</taxon>
        <taxon>Tylenchina</taxon>
        <taxon>Tylenchomorpha</taxon>
        <taxon>Tylenchoidea</taxon>
        <taxon>Meloidogynidae</taxon>
        <taxon>Meloidogyninae</taxon>
        <taxon>Meloidogyne</taxon>
        <taxon>Meloidogyne incognita group</taxon>
    </lineage>
</organism>
<dbReference type="GO" id="GO:0006357">
    <property type="term" value="P:regulation of transcription by RNA polymerase II"/>
    <property type="evidence" value="ECO:0007669"/>
    <property type="project" value="InterPro"/>
</dbReference>
<dbReference type="WBParaSite" id="scaffold3711_cov253.g7001">
    <property type="protein sequence ID" value="scaffold3711_cov253.g7001"/>
    <property type="gene ID" value="scaffold3711_cov253.g7001"/>
</dbReference>
<dbReference type="Pfam" id="PF04934">
    <property type="entry name" value="Med6"/>
    <property type="match status" value="1"/>
</dbReference>
<evidence type="ECO:0000256" key="3">
    <source>
        <dbReference type="ARBA" id="ARBA00023015"/>
    </source>
</evidence>
<keyword evidence="8" id="KW-1185">Reference proteome</keyword>
<evidence type="ECO:0000313" key="9">
    <source>
        <dbReference type="WBParaSite" id="scaffold3711_cov253.g7001"/>
    </source>
</evidence>
<dbReference type="GO" id="GO:0016592">
    <property type="term" value="C:mediator complex"/>
    <property type="evidence" value="ECO:0007669"/>
    <property type="project" value="InterPro"/>
</dbReference>
<evidence type="ECO:0000313" key="8">
    <source>
        <dbReference type="Proteomes" id="UP000887561"/>
    </source>
</evidence>
<keyword evidence="6" id="KW-0010">Activator</keyword>
<dbReference type="GO" id="GO:0003712">
    <property type="term" value="F:transcription coregulator activity"/>
    <property type="evidence" value="ECO:0007669"/>
    <property type="project" value="InterPro"/>
</dbReference>
<comment type="subunit">
    <text evidence="6">Component of the Mediator complex.</text>
</comment>
<proteinExistence type="inferred from homology"/>
<dbReference type="Proteomes" id="UP000887561">
    <property type="component" value="Unplaced"/>
</dbReference>
<dbReference type="Gene3D" id="3.10.450.580">
    <property type="entry name" value="Mediator complex, subunit Med6"/>
    <property type="match status" value="1"/>
</dbReference>
<gene>
    <name evidence="6" type="primary">MED6</name>
</gene>